<dbReference type="Proteomes" id="UP000586722">
    <property type="component" value="Unassembled WGS sequence"/>
</dbReference>
<organism evidence="3 4">
    <name type="scientific">Pannonibacter tanglangensis</name>
    <dbReference type="NCBI Taxonomy" id="2750084"/>
    <lineage>
        <taxon>Bacteria</taxon>
        <taxon>Pseudomonadati</taxon>
        <taxon>Pseudomonadota</taxon>
        <taxon>Alphaproteobacteria</taxon>
        <taxon>Hyphomicrobiales</taxon>
        <taxon>Stappiaceae</taxon>
        <taxon>Pannonibacter</taxon>
    </lineage>
</organism>
<comment type="similarity">
    <text evidence="1">Belongs to the nitroreductase family.</text>
</comment>
<dbReference type="Pfam" id="PF00881">
    <property type="entry name" value="Nitroreductase"/>
    <property type="match status" value="1"/>
</dbReference>
<gene>
    <name evidence="3" type="ORF">GWI72_14790</name>
</gene>
<dbReference type="AlphaFoldDB" id="A0A7X5F4C3"/>
<dbReference type="InterPro" id="IPR000415">
    <property type="entry name" value="Nitroreductase-like"/>
</dbReference>
<evidence type="ECO:0000256" key="1">
    <source>
        <dbReference type="ARBA" id="ARBA00007118"/>
    </source>
</evidence>
<evidence type="ECO:0000313" key="3">
    <source>
        <dbReference type="EMBL" id="NBN79541.1"/>
    </source>
</evidence>
<sequence>MQIQIPALVDAIETRSSTNFFQPDSALEDAAILRLVELATRAPTAFNLQNWRFLAVRSPQEKARLQALAAGQAKVSEAAVTFILCGLHPRQGSLPPLLAPSVEAGYMPAALAADLASAADAFYGDNLRLSRDEAIRSASLAGAFLMIAAQAHGLGACPMVGFDADAVAQAFGLAQDEVPVMLVAVGRTAAGNWPQKPRLAPASVATLL</sequence>
<protein>
    <submittedName>
        <fullName evidence="3">Nitroreductase family protein</fullName>
    </submittedName>
</protein>
<keyword evidence="4" id="KW-1185">Reference proteome</keyword>
<proteinExistence type="inferred from homology"/>
<name>A0A7X5F4C3_9HYPH</name>
<evidence type="ECO:0000313" key="4">
    <source>
        <dbReference type="Proteomes" id="UP000586722"/>
    </source>
</evidence>
<dbReference type="RefSeq" id="WP_161676952.1">
    <property type="nucleotide sequence ID" value="NZ_JAABLP010000003.1"/>
</dbReference>
<reference evidence="4" key="1">
    <citation type="submission" date="2020-01" db="EMBL/GenBank/DDBJ databases">
        <authorList>
            <person name="Fang Y."/>
            <person name="Sun R."/>
            <person name="Nie L."/>
            <person name="He J."/>
            <person name="Hao L."/>
            <person name="Wang L."/>
            <person name="Su S."/>
            <person name="Lv E."/>
            <person name="Zhang Z."/>
            <person name="Xie R."/>
            <person name="Liu H."/>
        </authorList>
    </citation>
    <scope>NUCLEOTIDE SEQUENCE [LARGE SCALE GENOMIC DNA]</scope>
    <source>
        <strain evidence="4">XCT-53</strain>
    </source>
</reference>
<dbReference type="SUPFAM" id="SSF55469">
    <property type="entry name" value="FMN-dependent nitroreductase-like"/>
    <property type="match status" value="1"/>
</dbReference>
<evidence type="ECO:0000256" key="2">
    <source>
        <dbReference type="ARBA" id="ARBA00023002"/>
    </source>
</evidence>
<comment type="caution">
    <text evidence="3">The sequence shown here is derived from an EMBL/GenBank/DDBJ whole genome shotgun (WGS) entry which is preliminary data.</text>
</comment>
<keyword evidence="2" id="KW-0560">Oxidoreductase</keyword>
<dbReference type="EMBL" id="JAABLQ010000001">
    <property type="protein sequence ID" value="NBN79541.1"/>
    <property type="molecule type" value="Genomic_DNA"/>
</dbReference>
<dbReference type="Gene3D" id="3.40.109.10">
    <property type="entry name" value="NADH Oxidase"/>
    <property type="match status" value="1"/>
</dbReference>
<accession>A0A7X5F4C3</accession>
<dbReference type="PANTHER" id="PTHR43673">
    <property type="entry name" value="NAD(P)H NITROREDUCTASE YDGI-RELATED"/>
    <property type="match status" value="1"/>
</dbReference>
<dbReference type="GO" id="GO:0016491">
    <property type="term" value="F:oxidoreductase activity"/>
    <property type="evidence" value="ECO:0007669"/>
    <property type="project" value="UniProtKB-KW"/>
</dbReference>
<dbReference type="InterPro" id="IPR029479">
    <property type="entry name" value="Nitroreductase"/>
</dbReference>